<evidence type="ECO:0000313" key="3">
    <source>
        <dbReference type="Proteomes" id="UP001597568"/>
    </source>
</evidence>
<reference evidence="3" key="1">
    <citation type="journal article" date="2019" name="Int. J. Syst. Evol. Microbiol.">
        <title>The Global Catalogue of Microorganisms (GCM) 10K type strain sequencing project: providing services to taxonomists for standard genome sequencing and annotation.</title>
        <authorList>
            <consortium name="The Broad Institute Genomics Platform"/>
            <consortium name="The Broad Institute Genome Sequencing Center for Infectious Disease"/>
            <person name="Wu L."/>
            <person name="Ma J."/>
        </authorList>
    </citation>
    <scope>NUCLEOTIDE SEQUENCE [LARGE SCALE GENOMIC DNA]</scope>
    <source>
        <strain evidence="3">KCTC 33522</strain>
    </source>
</reference>
<sequence>MRKIKSLFILAALSLAACSNNSINIDTHSEIVELSEKELNSIGGEKDQNITPENFKKLILYSKISNYDNLKNAHVETDVHLKKLLGDVYWVGTSAEGNAKNGDYIYEEKVIINLKNTSEQEIKEALKNAYITVVWDEGQHTDRFDNNFQ</sequence>
<proteinExistence type="predicted"/>
<feature type="chain" id="PRO_5045498303" description="Lipoprotein" evidence="1">
    <location>
        <begin position="25"/>
        <end position="149"/>
    </location>
</feature>
<comment type="caution">
    <text evidence="2">The sequence shown here is derived from an EMBL/GenBank/DDBJ whole genome shotgun (WGS) entry which is preliminary data.</text>
</comment>
<evidence type="ECO:0000256" key="1">
    <source>
        <dbReference type="SAM" id="SignalP"/>
    </source>
</evidence>
<protein>
    <recommendedName>
        <fullName evidence="4">Lipoprotein</fullName>
    </recommendedName>
</protein>
<gene>
    <name evidence="2" type="ORF">ACFSY7_11310</name>
</gene>
<dbReference type="RefSeq" id="WP_380147913.1">
    <property type="nucleotide sequence ID" value="NZ_JBHUOR010000097.1"/>
</dbReference>
<dbReference type="PROSITE" id="PS51257">
    <property type="entry name" value="PROKAR_LIPOPROTEIN"/>
    <property type="match status" value="1"/>
</dbReference>
<accession>A0ABW5Y175</accession>
<keyword evidence="3" id="KW-1185">Reference proteome</keyword>
<evidence type="ECO:0000313" key="2">
    <source>
        <dbReference type="EMBL" id="MFD2869081.1"/>
    </source>
</evidence>
<evidence type="ECO:0008006" key="4">
    <source>
        <dbReference type="Google" id="ProtNLM"/>
    </source>
</evidence>
<keyword evidence="1" id="KW-0732">Signal</keyword>
<organism evidence="2 3">
    <name type="scientific">Kurthia populi</name>
    <dbReference type="NCBI Taxonomy" id="1562132"/>
    <lineage>
        <taxon>Bacteria</taxon>
        <taxon>Bacillati</taxon>
        <taxon>Bacillota</taxon>
        <taxon>Bacilli</taxon>
        <taxon>Bacillales</taxon>
        <taxon>Caryophanaceae</taxon>
        <taxon>Kurthia</taxon>
    </lineage>
</organism>
<dbReference type="EMBL" id="JBHUOR010000097">
    <property type="protein sequence ID" value="MFD2869081.1"/>
    <property type="molecule type" value="Genomic_DNA"/>
</dbReference>
<dbReference type="Proteomes" id="UP001597568">
    <property type="component" value="Unassembled WGS sequence"/>
</dbReference>
<feature type="signal peptide" evidence="1">
    <location>
        <begin position="1"/>
        <end position="24"/>
    </location>
</feature>
<name>A0ABW5Y175_9BACL</name>